<dbReference type="Proteomes" id="UP001347796">
    <property type="component" value="Unassembled WGS sequence"/>
</dbReference>
<sequence>MLLLLNSSAGFVIFYDFVLNLDPRVTAVRLIVGLHNTISKMGDPSVLPMVYAEPSTRPQAYNTNSALVGARQPVPRCPPQPDLGIVVELQCAGGPGSEHDETRLITRAWTKIPLFDDNNMLLAGRFKLPLRMVPIKPFVPSNDLSQIPQYGESEIYYRIVHMNEAGIHATSTIADTNSVTYQLAPQGGIVLHQTTISPVMIPPPPSASPPHSPYHSRLDNYPVRGNPNMEPLVGFQVDRVKNAEPGEGKVRLSVYYSSTGKVAQSGIGPVTCSTTAVRSNFKQGYHVFGQQEASFSDVQLQGDMMLIARFYLKKKTPGPEDVHFDNPEASPYEDETLVAWTALPLVQTHLRDLTARSRMEFDPSHMRINTGTHTLKLFQPPTPEASRIPFEDVAYNREWKPYGKSTLRIHIFQGVARPGSLTPSELSSDGEDTIPEFAWLPLDRKRPPSEPYISGDGFDVYIDGCRFLPDSVTFTKVAGRVLDRKYEVYGKDILTSVKLDSDIYNPIYEHKEEFREPNIPPSSTLLLKIYTVDSFYKKLTVVGYATINIFVETGTERQPNVDKNAMEISLNTGAHQLRLYSQGPNGVDPLSEGSLRNANIRLIPCASVLVRIVKVPKGPNGKPLESNKVPQSDWLRLGLWQPRPKYSDRVYYSMKCVPLKGENKMLHGMMKRPKIPTRDAVATHAQAKEGFMRSDKNMEQYIKNQLTKTVDSKPLEQDLNFICQYNPKHGFKISIDSAVNVPWSNFTHGHICINPPGAFYLGAPHATYDKLVFTEAVDLRSTNTSPAWRDGFKHYPRRSYHRFLTAVIHLQEIFVSASKENYKYGLLEQAWTVVQIFKENYAYTSAFQLPLFQGSPNQQFLKQLAREPSKEWMERNIRSKNIKLLEGASLYIRICDGRREDELVTDVPMNRLVGVNTDYIPRGLEEKYGREKPGRALGSLVPQGKTSEQFVENLAIKFKSLVYKLYEEGNVSKS</sequence>
<accession>A0AAN8PUB0</accession>
<dbReference type="PANTHER" id="PTHR33820:SF2">
    <property type="entry name" value="COILED-COIL DOMAIN-CONTAINING PROTEIN 17"/>
    <property type="match status" value="1"/>
</dbReference>
<evidence type="ECO:0000313" key="1">
    <source>
        <dbReference type="EMBL" id="KAK6179186.1"/>
    </source>
</evidence>
<evidence type="ECO:0000313" key="2">
    <source>
        <dbReference type="Proteomes" id="UP001347796"/>
    </source>
</evidence>
<dbReference type="AlphaFoldDB" id="A0AAN8PUB0"/>
<name>A0AAN8PUB0_PATCE</name>
<keyword evidence="2" id="KW-1185">Reference proteome</keyword>
<dbReference type="InterPro" id="IPR038800">
    <property type="entry name" value="CCDC17"/>
</dbReference>
<dbReference type="PANTHER" id="PTHR33820">
    <property type="entry name" value="COILED-COIL DOMAIN-CONTAINING PROTEIN 17"/>
    <property type="match status" value="1"/>
</dbReference>
<proteinExistence type="predicted"/>
<protein>
    <submittedName>
        <fullName evidence="1">Uncharacterized protein</fullName>
    </submittedName>
</protein>
<dbReference type="EMBL" id="JAZGQO010000008">
    <property type="protein sequence ID" value="KAK6179186.1"/>
    <property type="molecule type" value="Genomic_DNA"/>
</dbReference>
<reference evidence="1 2" key="1">
    <citation type="submission" date="2024-01" db="EMBL/GenBank/DDBJ databases">
        <title>The genome of the rayed Mediterranean limpet Patella caerulea (Linnaeus, 1758).</title>
        <authorList>
            <person name="Anh-Thu Weber A."/>
            <person name="Halstead-Nussloch G."/>
        </authorList>
    </citation>
    <scope>NUCLEOTIDE SEQUENCE [LARGE SCALE GENOMIC DNA]</scope>
    <source>
        <strain evidence="1">AATW-2023a</strain>
        <tissue evidence="1">Whole specimen</tissue>
    </source>
</reference>
<gene>
    <name evidence="1" type="ORF">SNE40_011604</name>
</gene>
<organism evidence="1 2">
    <name type="scientific">Patella caerulea</name>
    <name type="common">Rayed Mediterranean limpet</name>
    <dbReference type="NCBI Taxonomy" id="87958"/>
    <lineage>
        <taxon>Eukaryota</taxon>
        <taxon>Metazoa</taxon>
        <taxon>Spiralia</taxon>
        <taxon>Lophotrochozoa</taxon>
        <taxon>Mollusca</taxon>
        <taxon>Gastropoda</taxon>
        <taxon>Patellogastropoda</taxon>
        <taxon>Patelloidea</taxon>
        <taxon>Patellidae</taxon>
        <taxon>Patella</taxon>
    </lineage>
</organism>
<comment type="caution">
    <text evidence="1">The sequence shown here is derived from an EMBL/GenBank/DDBJ whole genome shotgun (WGS) entry which is preliminary data.</text>
</comment>